<protein>
    <submittedName>
        <fullName evidence="1">Putative ovule protein</fullName>
    </submittedName>
</protein>
<name>A0A0V0HCV7_SOLCH</name>
<proteinExistence type="predicted"/>
<reference evidence="1" key="1">
    <citation type="submission" date="2015-12" db="EMBL/GenBank/DDBJ databases">
        <title>Gene expression during late stages of embryo sac development: a critical building block for successful pollen-pistil interactions.</title>
        <authorList>
            <person name="Liu Y."/>
            <person name="Joly V."/>
            <person name="Sabar M."/>
            <person name="Matton D.P."/>
        </authorList>
    </citation>
    <scope>NUCLEOTIDE SEQUENCE</scope>
</reference>
<accession>A0A0V0HCV7</accession>
<evidence type="ECO:0000313" key="1">
    <source>
        <dbReference type="EMBL" id="JAP18003.1"/>
    </source>
</evidence>
<sequence length="61" mass="6761">MVARVFTILVENQRVSAAGGRLLPICVARLANDYLSKSWVTVYLSSDYFFISNLCSAVPSF</sequence>
<dbReference type="AlphaFoldDB" id="A0A0V0HCV7"/>
<organism evidence="1">
    <name type="scientific">Solanum chacoense</name>
    <name type="common">Chaco potato</name>
    <dbReference type="NCBI Taxonomy" id="4108"/>
    <lineage>
        <taxon>Eukaryota</taxon>
        <taxon>Viridiplantae</taxon>
        <taxon>Streptophyta</taxon>
        <taxon>Embryophyta</taxon>
        <taxon>Tracheophyta</taxon>
        <taxon>Spermatophyta</taxon>
        <taxon>Magnoliopsida</taxon>
        <taxon>eudicotyledons</taxon>
        <taxon>Gunneridae</taxon>
        <taxon>Pentapetalae</taxon>
        <taxon>asterids</taxon>
        <taxon>lamiids</taxon>
        <taxon>Solanales</taxon>
        <taxon>Solanaceae</taxon>
        <taxon>Solanoideae</taxon>
        <taxon>Solaneae</taxon>
        <taxon>Solanum</taxon>
    </lineage>
</organism>
<dbReference type="EMBL" id="GEDG01021813">
    <property type="protein sequence ID" value="JAP18003.1"/>
    <property type="molecule type" value="Transcribed_RNA"/>
</dbReference>